<feature type="compositionally biased region" description="Acidic residues" evidence="3">
    <location>
        <begin position="933"/>
        <end position="951"/>
    </location>
</feature>
<accession>A0ABS6VMT2</accession>
<dbReference type="Pfam" id="PF25800">
    <property type="entry name" value="FimV_N"/>
    <property type="match status" value="1"/>
</dbReference>
<dbReference type="NCBIfam" id="TIGR03505">
    <property type="entry name" value="FimV_core"/>
    <property type="match status" value="1"/>
</dbReference>
<feature type="signal peptide" evidence="4">
    <location>
        <begin position="1"/>
        <end position="23"/>
    </location>
</feature>
<dbReference type="Proteomes" id="UP001166291">
    <property type="component" value="Unassembled WGS sequence"/>
</dbReference>
<feature type="region of interest" description="Disordered" evidence="3">
    <location>
        <begin position="749"/>
        <end position="774"/>
    </location>
</feature>
<feature type="coiled-coil region" evidence="2">
    <location>
        <begin position="345"/>
        <end position="393"/>
    </location>
</feature>
<evidence type="ECO:0000256" key="1">
    <source>
        <dbReference type="PROSITE-ProRule" id="PRU00339"/>
    </source>
</evidence>
<organism evidence="6 7">
    <name type="scientific">Zhongshania aquimaris</name>
    <dbReference type="NCBI Taxonomy" id="2857107"/>
    <lineage>
        <taxon>Bacteria</taxon>
        <taxon>Pseudomonadati</taxon>
        <taxon>Pseudomonadota</taxon>
        <taxon>Gammaproteobacteria</taxon>
        <taxon>Cellvibrionales</taxon>
        <taxon>Spongiibacteraceae</taxon>
        <taxon>Zhongshania</taxon>
    </lineage>
</organism>
<feature type="compositionally biased region" description="Acidic residues" evidence="3">
    <location>
        <begin position="963"/>
        <end position="980"/>
    </location>
</feature>
<feature type="compositionally biased region" description="Polar residues" evidence="3">
    <location>
        <begin position="316"/>
        <end position="326"/>
    </location>
</feature>
<keyword evidence="7" id="KW-1185">Reference proteome</keyword>
<feature type="region of interest" description="Disordered" evidence="3">
    <location>
        <begin position="805"/>
        <end position="824"/>
    </location>
</feature>
<reference evidence="6" key="1">
    <citation type="submission" date="2021-07" db="EMBL/GenBank/DDBJ databases">
        <title>Zhongshania sp. CAU 1632 isolated from seawater.</title>
        <authorList>
            <person name="Kim W."/>
        </authorList>
    </citation>
    <scope>NUCLEOTIDE SEQUENCE</scope>
    <source>
        <strain evidence="6">CAU 1632</strain>
    </source>
</reference>
<feature type="compositionally biased region" description="Low complexity" evidence="3">
    <location>
        <begin position="288"/>
        <end position="309"/>
    </location>
</feature>
<feature type="compositionally biased region" description="Acidic residues" evidence="3">
    <location>
        <begin position="904"/>
        <end position="921"/>
    </location>
</feature>
<feature type="repeat" description="TPR" evidence="1">
    <location>
        <begin position="607"/>
        <end position="640"/>
    </location>
</feature>
<dbReference type="PROSITE" id="PS50005">
    <property type="entry name" value="TPR"/>
    <property type="match status" value="1"/>
</dbReference>
<feature type="compositionally biased region" description="Acidic residues" evidence="3">
    <location>
        <begin position="842"/>
        <end position="853"/>
    </location>
</feature>
<name>A0ABS6VMT2_9GAMM</name>
<dbReference type="InterPro" id="IPR020011">
    <property type="entry name" value="FimV_C"/>
</dbReference>
<dbReference type="NCBIfam" id="TIGR03504">
    <property type="entry name" value="FimV_Cterm"/>
    <property type="match status" value="1"/>
</dbReference>
<feature type="region of interest" description="Disordered" evidence="3">
    <location>
        <begin position="842"/>
        <end position="1015"/>
    </location>
</feature>
<comment type="caution">
    <text evidence="6">The sequence shown here is derived from an EMBL/GenBank/DDBJ whole genome shotgun (WGS) entry which is preliminary data.</text>
</comment>
<feature type="compositionally biased region" description="Low complexity" evidence="3">
    <location>
        <begin position="994"/>
        <end position="1009"/>
    </location>
</feature>
<evidence type="ECO:0000256" key="2">
    <source>
        <dbReference type="SAM" id="Coils"/>
    </source>
</evidence>
<gene>
    <name evidence="6" type="ORF">KXJ70_01050</name>
</gene>
<protein>
    <submittedName>
        <fullName evidence="6">Tetratricopeptide repeat protein</fullName>
    </submittedName>
</protein>
<evidence type="ECO:0000259" key="5">
    <source>
        <dbReference type="Pfam" id="PF25800"/>
    </source>
</evidence>
<evidence type="ECO:0000256" key="3">
    <source>
        <dbReference type="SAM" id="MobiDB-lite"/>
    </source>
</evidence>
<evidence type="ECO:0000313" key="6">
    <source>
        <dbReference type="EMBL" id="MBW2939344.1"/>
    </source>
</evidence>
<feature type="domain" description="FimV N-terminal" evidence="5">
    <location>
        <begin position="24"/>
        <end position="131"/>
    </location>
</feature>
<proteinExistence type="predicted"/>
<dbReference type="EMBL" id="JAHWDQ010000001">
    <property type="protein sequence ID" value="MBW2939344.1"/>
    <property type="molecule type" value="Genomic_DNA"/>
</dbReference>
<sequence length="1091" mass="116613">MMRNRLAKAVLTVGALHSGLVSALGLGELTLDSTLNQPFRAEIPLRDIGELDVAQIKVQLADASAFENAGVDRSQFLSSLQFQIEVIGSGSGRIIVTTEKAVVEPYLDFIVEARWPNGKMIREYTVLLDLPVYADDSPARAVNPSVAASAPKSLLSTPVQSQAPARELGGAIGAVDRAPPTARSVDRLQELPPADSPATEYRVQHHDTMWRIAGKLRPSSYVTTQQTMLALVKKNPQAFVNGNVNQIKSGYVLRLPTEDEVRQVDHQEAVEEIQLQAKEWRGERVARSTTPKTASAETAPSSSATPMAPQIDATAKSPSEPTSDTDTAVKFSLGSAGSTDSGDELDAMRDQIRVEKENLEKTQLENSAMQNRVVEMEKQIQTLQSLIELKNSQLAALQNGQQVPDSSAISDEAEAEAMAPAVASDASAETDSATDVAVAVPKVEADAKPATEKPAANKPAAAKTPVAQAQNWLSENLMLVLGFVLGLLALLVLFIRRRNSAEDDADLAAFDDDLSDRDSIESPVLFASGGEFDRDSSKAFGAVEADDDPEAVFSSDDFNFDDLGGDALSNAESTDSDEVMLADDADLDGQDESEGAVTAADAVIPQTGDVVAEAEIYVAYGRYDQAASLLKTAISQDPENAELRLKLIDIYLDTRDQDNFELAYQDLLSLNNDSAVARVKESMSAIEGVSHWLGDESQASDNTVDVSRASVAVDAADDLDFDIGGDAEEEIRSLSDNDIDFELDEPEANASLLEPSPISNINESGTIDDIESGADSDTLESLDVDLADLDFDFDGDFGGASGVSEEVVEDVSTPNPLALEDDAPVAETVDAEDDDVISFDEDELSSFELDDLASSEPKSGDEDTLEFDIGASGLGDSELADVKASSDELSAGLEGQPEQVLEPLAEEESVDLDLSDLDMDLAEPAQTPSLSDLQDDEDEIDLELSDFDMPLEEVASTEPVSSVDDELDIDETFFTEDDANSDASLEFAETPAQESDAPAESSSTSSEEASPVDEAISVEDLVFDEFDAGEEEAEGFDALVDAESVATKLDLARAYIDMGDSEGAREMLEEVLQEGDIQQQSDAQTLLNNIG</sequence>
<evidence type="ECO:0000313" key="7">
    <source>
        <dbReference type="Proteomes" id="UP001166291"/>
    </source>
</evidence>
<evidence type="ECO:0000256" key="4">
    <source>
        <dbReference type="SAM" id="SignalP"/>
    </source>
</evidence>
<keyword evidence="1" id="KW-0802">TPR repeat</keyword>
<dbReference type="InterPro" id="IPR019734">
    <property type="entry name" value="TPR_rpt"/>
</dbReference>
<dbReference type="InterPro" id="IPR020012">
    <property type="entry name" value="LysM_FimV"/>
</dbReference>
<feature type="region of interest" description="Disordered" evidence="3">
    <location>
        <begin position="280"/>
        <end position="345"/>
    </location>
</feature>
<keyword evidence="2" id="KW-0175">Coiled coil</keyword>
<dbReference type="InterPro" id="IPR057840">
    <property type="entry name" value="FimV_N"/>
</dbReference>
<keyword evidence="4" id="KW-0732">Signal</keyword>
<feature type="chain" id="PRO_5045876911" evidence="4">
    <location>
        <begin position="24"/>
        <end position="1091"/>
    </location>
</feature>
<dbReference type="Pfam" id="PF14559">
    <property type="entry name" value="TPR_19"/>
    <property type="match status" value="1"/>
</dbReference>
<dbReference type="RefSeq" id="WP_219041609.1">
    <property type="nucleotide sequence ID" value="NZ_JAHWDQ010000001.1"/>
</dbReference>